<feature type="chain" id="PRO_5030019055" evidence="1">
    <location>
        <begin position="23"/>
        <end position="175"/>
    </location>
</feature>
<reference evidence="2 3" key="1">
    <citation type="submission" date="2018-06" db="EMBL/GenBank/DDBJ databases">
        <authorList>
            <consortium name="Pathogen Informatics"/>
            <person name="Doyle S."/>
        </authorList>
    </citation>
    <scope>NUCLEOTIDE SEQUENCE [LARGE SCALE GENOMIC DNA]</scope>
    <source>
        <strain evidence="2 3">NCTC8580</strain>
    </source>
</reference>
<evidence type="ECO:0000313" key="2">
    <source>
        <dbReference type="EMBL" id="SUP80291.1"/>
    </source>
</evidence>
<dbReference type="Gene3D" id="2.60.40.1090">
    <property type="entry name" value="Fimbrial-type adhesion domain"/>
    <property type="match status" value="1"/>
</dbReference>
<feature type="signal peptide" evidence="1">
    <location>
        <begin position="1"/>
        <end position="22"/>
    </location>
</feature>
<dbReference type="Proteomes" id="UP000255087">
    <property type="component" value="Unassembled WGS sequence"/>
</dbReference>
<dbReference type="AlphaFoldDB" id="A0A0T9JT58"/>
<sequence length="175" mass="17570">MKKSIISSVLALGVMGGSAAYAAPIDVTFTGGVTAKTCDIAVSPSPGVMGNTVDLGVVGQGQTGQPVTFALTASNATTPECAGLSAQETAEVMWLSSKMDGVGLGMTSGDATGSRVLLTSVNAKDAQVSINSANTSASFEANKVIGDGFKFEAKLQGGQVPGRFQSVASVQVLYK</sequence>
<protein>
    <submittedName>
        <fullName evidence="2">Fimbrial protein PefA</fullName>
    </submittedName>
</protein>
<organism evidence="2 3">
    <name type="scientific">Yersinia pseudotuberculosis</name>
    <dbReference type="NCBI Taxonomy" id="633"/>
    <lineage>
        <taxon>Bacteria</taxon>
        <taxon>Pseudomonadati</taxon>
        <taxon>Pseudomonadota</taxon>
        <taxon>Gammaproteobacteria</taxon>
        <taxon>Enterobacterales</taxon>
        <taxon>Yersiniaceae</taxon>
        <taxon>Yersinia</taxon>
    </lineage>
</organism>
<dbReference type="RefSeq" id="WP_050093781.1">
    <property type="nucleotide sequence ID" value="NZ_CPWG01000040.1"/>
</dbReference>
<evidence type="ECO:0000313" key="3">
    <source>
        <dbReference type="Proteomes" id="UP000255087"/>
    </source>
</evidence>
<dbReference type="EMBL" id="UHJC01000001">
    <property type="protein sequence ID" value="SUP80291.1"/>
    <property type="molecule type" value="Genomic_DNA"/>
</dbReference>
<keyword evidence="1" id="KW-0732">Signal</keyword>
<dbReference type="SUPFAM" id="SSF49401">
    <property type="entry name" value="Bacterial adhesins"/>
    <property type="match status" value="1"/>
</dbReference>
<name>A0A0T9JT58_YERPU</name>
<accession>A0A0T9JT58</accession>
<dbReference type="GO" id="GO:0009289">
    <property type="term" value="C:pilus"/>
    <property type="evidence" value="ECO:0007669"/>
    <property type="project" value="InterPro"/>
</dbReference>
<dbReference type="InterPro" id="IPR036937">
    <property type="entry name" value="Adhesion_dom_fimbrial_sf"/>
</dbReference>
<proteinExistence type="predicted"/>
<evidence type="ECO:0000256" key="1">
    <source>
        <dbReference type="SAM" id="SignalP"/>
    </source>
</evidence>
<dbReference type="InterPro" id="IPR008966">
    <property type="entry name" value="Adhesion_dom_sf"/>
</dbReference>
<dbReference type="GO" id="GO:0007155">
    <property type="term" value="P:cell adhesion"/>
    <property type="evidence" value="ECO:0007669"/>
    <property type="project" value="InterPro"/>
</dbReference>
<gene>
    <name evidence="2" type="ORF">NCTC8580_00341</name>
</gene>